<dbReference type="PANTHER" id="PTHR40465:SF1">
    <property type="entry name" value="DUF6534 DOMAIN-CONTAINING PROTEIN"/>
    <property type="match status" value="1"/>
</dbReference>
<keyword evidence="1" id="KW-1133">Transmembrane helix</keyword>
<evidence type="ECO:0000313" key="4">
    <source>
        <dbReference type="Proteomes" id="UP000076727"/>
    </source>
</evidence>
<keyword evidence="4" id="KW-1185">Reference proteome</keyword>
<name>A0A165PR50_9APHY</name>
<dbReference type="Pfam" id="PF20152">
    <property type="entry name" value="DUF6534"/>
    <property type="match status" value="1"/>
</dbReference>
<dbReference type="Proteomes" id="UP000076727">
    <property type="component" value="Unassembled WGS sequence"/>
</dbReference>
<keyword evidence="1" id="KW-0472">Membrane</keyword>
<dbReference type="EMBL" id="KV429065">
    <property type="protein sequence ID" value="KZT68532.1"/>
    <property type="molecule type" value="Genomic_DNA"/>
</dbReference>
<dbReference type="AlphaFoldDB" id="A0A165PR50"/>
<feature type="transmembrane region" description="Helical" evidence="1">
    <location>
        <begin position="105"/>
        <end position="133"/>
    </location>
</feature>
<dbReference type="STRING" id="1314783.A0A165PR50"/>
<feature type="transmembrane region" description="Helical" evidence="1">
    <location>
        <begin position="67"/>
        <end position="93"/>
    </location>
</feature>
<reference evidence="3 4" key="1">
    <citation type="journal article" date="2016" name="Mol. Biol. Evol.">
        <title>Comparative Genomics of Early-Diverging Mushroom-Forming Fungi Provides Insights into the Origins of Lignocellulose Decay Capabilities.</title>
        <authorList>
            <person name="Nagy L.G."/>
            <person name="Riley R."/>
            <person name="Tritt A."/>
            <person name="Adam C."/>
            <person name="Daum C."/>
            <person name="Floudas D."/>
            <person name="Sun H."/>
            <person name="Yadav J.S."/>
            <person name="Pangilinan J."/>
            <person name="Larsson K.H."/>
            <person name="Matsuura K."/>
            <person name="Barry K."/>
            <person name="Labutti K."/>
            <person name="Kuo R."/>
            <person name="Ohm R.A."/>
            <person name="Bhattacharya S.S."/>
            <person name="Shirouzu T."/>
            <person name="Yoshinaga Y."/>
            <person name="Martin F.M."/>
            <person name="Grigoriev I.V."/>
            <person name="Hibbett D.S."/>
        </authorList>
    </citation>
    <scope>NUCLEOTIDE SEQUENCE [LARGE SCALE GENOMIC DNA]</scope>
    <source>
        <strain evidence="3 4">L-15889</strain>
    </source>
</reference>
<accession>A0A165PR50</accession>
<gene>
    <name evidence="3" type="ORF">DAEQUDRAFT_757451</name>
</gene>
<evidence type="ECO:0000259" key="2">
    <source>
        <dbReference type="Pfam" id="PF20152"/>
    </source>
</evidence>
<organism evidence="3 4">
    <name type="scientific">Daedalea quercina L-15889</name>
    <dbReference type="NCBI Taxonomy" id="1314783"/>
    <lineage>
        <taxon>Eukaryota</taxon>
        <taxon>Fungi</taxon>
        <taxon>Dikarya</taxon>
        <taxon>Basidiomycota</taxon>
        <taxon>Agaricomycotina</taxon>
        <taxon>Agaricomycetes</taxon>
        <taxon>Polyporales</taxon>
        <taxon>Fomitopsis</taxon>
    </lineage>
</organism>
<evidence type="ECO:0000313" key="3">
    <source>
        <dbReference type="EMBL" id="KZT68532.1"/>
    </source>
</evidence>
<dbReference type="InterPro" id="IPR045339">
    <property type="entry name" value="DUF6534"/>
</dbReference>
<keyword evidence="1" id="KW-0812">Transmembrane</keyword>
<protein>
    <recommendedName>
        <fullName evidence="2">DUF6534 domain-containing protein</fullName>
    </recommendedName>
</protein>
<dbReference type="PANTHER" id="PTHR40465">
    <property type="entry name" value="CHROMOSOME 1, WHOLE GENOME SHOTGUN SEQUENCE"/>
    <property type="match status" value="1"/>
</dbReference>
<dbReference type="OrthoDB" id="2535105at2759"/>
<feature type="domain" description="DUF6534" evidence="2">
    <location>
        <begin position="77"/>
        <end position="164"/>
    </location>
</feature>
<evidence type="ECO:0000256" key="1">
    <source>
        <dbReference type="SAM" id="Phobius"/>
    </source>
</evidence>
<proteinExistence type="predicted"/>
<sequence>MVQLFFGFRVYNLYHKRVIVPLVIVRPLPISLSGDYLSSATVLIIAQLTHFPRLRIQSFTEAGRLTVYSATALGIDIACDSLIAVTFIHYLHVRRSTISRANRAISLLITYALNTCLLTTVFSLADLILVRYAVYSETLITSVLWFMLTRLYTCTMLSTLNSRENVRQVLDSDDNLTFHSIEFRRAAEAVVSEVPPNATSKSTPHLVNMGTDLTCA</sequence>